<evidence type="ECO:0000256" key="1">
    <source>
        <dbReference type="SAM" id="MobiDB-lite"/>
    </source>
</evidence>
<keyword evidence="2" id="KW-0472">Membrane</keyword>
<name>A0A9W4DS34_9ACTN</name>
<evidence type="ECO:0000313" key="3">
    <source>
        <dbReference type="EMBL" id="CAG6395236.1"/>
    </source>
</evidence>
<keyword evidence="2" id="KW-1133">Transmembrane helix</keyword>
<comment type="caution">
    <text evidence="3">The sequence shown here is derived from an EMBL/GenBank/DDBJ whole genome shotgun (WGS) entry which is preliminary data.</text>
</comment>
<keyword evidence="2" id="KW-0812">Transmembrane</keyword>
<feature type="transmembrane region" description="Helical" evidence="2">
    <location>
        <begin position="190"/>
        <end position="209"/>
    </location>
</feature>
<dbReference type="AlphaFoldDB" id="A0A9W4DS34"/>
<sequence>MTQTLTRPAPAAGTRVRDALAHPPLTADVPDIRPTLRRAVSGRTRAALLAGAVAAGAATAASDPAGGTALTAAATGAAALTALAANWSTCGMSVAGVVAAPKQPGRKGASTPWRRLGWHAVGSVATAVPTGALLGLLGAPVTAAVPVTVLLLVWAAAAIAYGLHELGMVRMPTPMRRRQLPRHLRKTTEPWKVSLLFGTMIGPGFLIFIRSSAYYLLVLGVLASGSPDLGAALFTLVALGRCLPSLLAILHSRRGGSMPGFLSMMCVMDRRVQTVTGAGLAALAAFASLATL</sequence>
<dbReference type="RefSeq" id="WP_251492249.1">
    <property type="nucleotide sequence ID" value="NZ_CAJSLV010000060.1"/>
</dbReference>
<keyword evidence="4" id="KW-1185">Reference proteome</keyword>
<evidence type="ECO:0000256" key="2">
    <source>
        <dbReference type="SAM" id="Phobius"/>
    </source>
</evidence>
<feature type="region of interest" description="Disordered" evidence="1">
    <location>
        <begin position="1"/>
        <end position="30"/>
    </location>
</feature>
<reference evidence="3" key="1">
    <citation type="submission" date="2021-05" db="EMBL/GenBank/DDBJ databases">
        <authorList>
            <person name="Arsene-Ploetze F."/>
        </authorList>
    </citation>
    <scope>NUCLEOTIDE SEQUENCE</scope>
    <source>
        <strain evidence="3">DSM 42138</strain>
    </source>
</reference>
<feature type="transmembrane region" description="Helical" evidence="2">
    <location>
        <begin position="143"/>
        <end position="169"/>
    </location>
</feature>
<gene>
    <name evidence="3" type="ORF">SCOCK_300045</name>
</gene>
<feature type="transmembrane region" description="Helical" evidence="2">
    <location>
        <begin position="271"/>
        <end position="290"/>
    </location>
</feature>
<feature type="transmembrane region" description="Helical" evidence="2">
    <location>
        <begin position="116"/>
        <end position="137"/>
    </location>
</feature>
<feature type="transmembrane region" description="Helical" evidence="2">
    <location>
        <begin position="229"/>
        <end position="250"/>
    </location>
</feature>
<evidence type="ECO:0000313" key="4">
    <source>
        <dbReference type="Proteomes" id="UP001152519"/>
    </source>
</evidence>
<accession>A0A9W4DS34</accession>
<proteinExistence type="predicted"/>
<protein>
    <submittedName>
        <fullName evidence="3">Integral membrane protein</fullName>
    </submittedName>
</protein>
<dbReference type="Proteomes" id="UP001152519">
    <property type="component" value="Unassembled WGS sequence"/>
</dbReference>
<organism evidence="3 4">
    <name type="scientific">Actinacidiphila cocklensis</name>
    <dbReference type="NCBI Taxonomy" id="887465"/>
    <lineage>
        <taxon>Bacteria</taxon>
        <taxon>Bacillati</taxon>
        <taxon>Actinomycetota</taxon>
        <taxon>Actinomycetes</taxon>
        <taxon>Kitasatosporales</taxon>
        <taxon>Streptomycetaceae</taxon>
        <taxon>Actinacidiphila</taxon>
    </lineage>
</organism>
<dbReference type="EMBL" id="CAJSLV010000060">
    <property type="protein sequence ID" value="CAG6395236.1"/>
    <property type="molecule type" value="Genomic_DNA"/>
</dbReference>